<keyword evidence="2" id="KW-1185">Reference proteome</keyword>
<gene>
    <name evidence="1" type="ORF">ACFQ07_17945</name>
</gene>
<dbReference type="Proteomes" id="UP001597083">
    <property type="component" value="Unassembled WGS sequence"/>
</dbReference>
<feature type="non-terminal residue" evidence="1">
    <location>
        <position position="1"/>
    </location>
</feature>
<sequence length="95" mass="10245">LPCAWPGAGMTAPPILVARHLVSTLAVRGVQAVPRHGRGISLVSVPLGSGSEMNVWVEPRHLSCVVDGARVRRPIADLYDTVEELVRCREQRSPA</sequence>
<accession>A0ABW3CJI1</accession>
<comment type="caution">
    <text evidence="1">The sequence shown here is derived from an EMBL/GenBank/DDBJ whole genome shotgun (WGS) entry which is preliminary data.</text>
</comment>
<reference evidence="2" key="1">
    <citation type="journal article" date="2019" name="Int. J. Syst. Evol. Microbiol.">
        <title>The Global Catalogue of Microorganisms (GCM) 10K type strain sequencing project: providing services to taxonomists for standard genome sequencing and annotation.</title>
        <authorList>
            <consortium name="The Broad Institute Genomics Platform"/>
            <consortium name="The Broad Institute Genome Sequencing Center for Infectious Disease"/>
            <person name="Wu L."/>
            <person name="Ma J."/>
        </authorList>
    </citation>
    <scope>NUCLEOTIDE SEQUENCE [LARGE SCALE GENOMIC DNA]</scope>
    <source>
        <strain evidence="2">JCM 31696</strain>
    </source>
</reference>
<dbReference type="EMBL" id="JBHTIR010002709">
    <property type="protein sequence ID" value="MFD0854124.1"/>
    <property type="molecule type" value="Genomic_DNA"/>
</dbReference>
<organism evidence="1 2">
    <name type="scientific">Actinomadura adrarensis</name>
    <dbReference type="NCBI Taxonomy" id="1819600"/>
    <lineage>
        <taxon>Bacteria</taxon>
        <taxon>Bacillati</taxon>
        <taxon>Actinomycetota</taxon>
        <taxon>Actinomycetes</taxon>
        <taxon>Streptosporangiales</taxon>
        <taxon>Thermomonosporaceae</taxon>
        <taxon>Actinomadura</taxon>
    </lineage>
</organism>
<proteinExistence type="predicted"/>
<protein>
    <submittedName>
        <fullName evidence="1">Uncharacterized protein</fullName>
    </submittedName>
</protein>
<evidence type="ECO:0000313" key="2">
    <source>
        <dbReference type="Proteomes" id="UP001597083"/>
    </source>
</evidence>
<name>A0ABW3CJI1_9ACTN</name>
<evidence type="ECO:0000313" key="1">
    <source>
        <dbReference type="EMBL" id="MFD0854124.1"/>
    </source>
</evidence>